<comment type="caution">
    <text evidence="9">The sequence shown here is derived from an EMBL/GenBank/DDBJ whole genome shotgun (WGS) entry which is preliminary data.</text>
</comment>
<dbReference type="PANTHER" id="PTHR33048:SF96">
    <property type="entry name" value="INTEGRAL MEMBRANE PROTEIN"/>
    <property type="match status" value="1"/>
</dbReference>
<feature type="region of interest" description="Disordered" evidence="6">
    <location>
        <begin position="349"/>
        <end position="369"/>
    </location>
</feature>
<gene>
    <name evidence="9" type="ORF">C8035_v010941</name>
</gene>
<evidence type="ECO:0000313" key="10">
    <source>
        <dbReference type="Proteomes" id="UP000295083"/>
    </source>
</evidence>
<feature type="transmembrane region" description="Helical" evidence="7">
    <location>
        <begin position="101"/>
        <end position="125"/>
    </location>
</feature>
<evidence type="ECO:0000256" key="7">
    <source>
        <dbReference type="SAM" id="Phobius"/>
    </source>
</evidence>
<dbReference type="GO" id="GO:0016020">
    <property type="term" value="C:membrane"/>
    <property type="evidence" value="ECO:0007669"/>
    <property type="project" value="UniProtKB-SubCell"/>
</dbReference>
<feature type="transmembrane region" description="Helical" evidence="7">
    <location>
        <begin position="59"/>
        <end position="81"/>
    </location>
</feature>
<keyword evidence="4 7" id="KW-0472">Membrane</keyword>
<dbReference type="InterPro" id="IPR049326">
    <property type="entry name" value="Rhodopsin_dom_fungi"/>
</dbReference>
<feature type="transmembrane region" description="Helical" evidence="7">
    <location>
        <begin position="25"/>
        <end position="47"/>
    </location>
</feature>
<reference evidence="9 10" key="1">
    <citation type="submission" date="2018-11" db="EMBL/GenBank/DDBJ databases">
        <title>Genome sequence and assembly of Colletotrichum spinosum.</title>
        <authorList>
            <person name="Gan P."/>
            <person name="Shirasu K."/>
        </authorList>
    </citation>
    <scope>NUCLEOTIDE SEQUENCE [LARGE SCALE GENOMIC DNA]</scope>
    <source>
        <strain evidence="9 10">CBS 515.97</strain>
    </source>
</reference>
<dbReference type="InterPro" id="IPR052337">
    <property type="entry name" value="SAT4-like"/>
</dbReference>
<feature type="domain" description="Rhodopsin" evidence="8">
    <location>
        <begin position="43"/>
        <end position="275"/>
    </location>
</feature>
<sequence length="369" mass="41341">MFSPTSNRPPETVSDAPPDQNIGPIWLAVSTTLLIPLILTTLLRLWVRIACRKVGWDDVTIILSLLMTVVRYSFGVMQLSHGNGRHRRYLTDYDYMMINKWGWYGQVFHFLAMTLLKVSVSCLVLRMKDSRSLRTWVYALIVPVVFFNMGAVVILLAECKPTGFWRGASAQCWDNRVRIYWNYAAMAYSILTDFILSLIPIAVVWKIKIPFQKKLMVVALMSLGLIASTFGIVRAASLGVSQEDLSWSFCIVAIWSNIELFLGIIAANLALSRAIYLYFREGSGSKGRGRANTSGFAYADSGYRGDGFKVSSTFISSKLRRATSKAPSSNSDIPLEPGIQKKTEFWWREDEGSGRAASQQSDVDIQPAP</sequence>
<dbReference type="Proteomes" id="UP000295083">
    <property type="component" value="Unassembled WGS sequence"/>
</dbReference>
<dbReference type="PANTHER" id="PTHR33048">
    <property type="entry name" value="PTH11-LIKE INTEGRAL MEMBRANE PROTEIN (AFU_ORTHOLOGUE AFUA_5G11245)"/>
    <property type="match status" value="1"/>
</dbReference>
<name>A0A4R8QAC6_9PEZI</name>
<accession>A0A4R8QAC6</accession>
<organism evidence="9 10">
    <name type="scientific">Colletotrichum spinosum</name>
    <dbReference type="NCBI Taxonomy" id="1347390"/>
    <lineage>
        <taxon>Eukaryota</taxon>
        <taxon>Fungi</taxon>
        <taxon>Dikarya</taxon>
        <taxon>Ascomycota</taxon>
        <taxon>Pezizomycotina</taxon>
        <taxon>Sordariomycetes</taxon>
        <taxon>Hypocreomycetidae</taxon>
        <taxon>Glomerellales</taxon>
        <taxon>Glomerellaceae</taxon>
        <taxon>Colletotrichum</taxon>
        <taxon>Colletotrichum orbiculare species complex</taxon>
    </lineage>
</organism>
<evidence type="ECO:0000256" key="6">
    <source>
        <dbReference type="SAM" id="MobiDB-lite"/>
    </source>
</evidence>
<feature type="transmembrane region" description="Helical" evidence="7">
    <location>
        <begin position="137"/>
        <end position="157"/>
    </location>
</feature>
<comment type="similarity">
    <text evidence="5">Belongs to the SAT4 family.</text>
</comment>
<dbReference type="AlphaFoldDB" id="A0A4R8QAC6"/>
<keyword evidence="2 7" id="KW-0812">Transmembrane</keyword>
<evidence type="ECO:0000259" key="8">
    <source>
        <dbReference type="Pfam" id="PF20684"/>
    </source>
</evidence>
<keyword evidence="3 7" id="KW-1133">Transmembrane helix</keyword>
<evidence type="ECO:0000256" key="3">
    <source>
        <dbReference type="ARBA" id="ARBA00022989"/>
    </source>
</evidence>
<keyword evidence="10" id="KW-1185">Reference proteome</keyword>
<feature type="transmembrane region" description="Helical" evidence="7">
    <location>
        <begin position="183"/>
        <end position="203"/>
    </location>
</feature>
<proteinExistence type="inferred from homology"/>
<evidence type="ECO:0000256" key="1">
    <source>
        <dbReference type="ARBA" id="ARBA00004141"/>
    </source>
</evidence>
<comment type="subcellular location">
    <subcellularLocation>
        <location evidence="1">Membrane</location>
        <topology evidence="1">Multi-pass membrane protein</topology>
    </subcellularLocation>
</comment>
<dbReference type="EMBL" id="QAPG01000059">
    <property type="protein sequence ID" value="TDZ33736.1"/>
    <property type="molecule type" value="Genomic_DNA"/>
</dbReference>
<evidence type="ECO:0000256" key="2">
    <source>
        <dbReference type="ARBA" id="ARBA00022692"/>
    </source>
</evidence>
<evidence type="ECO:0000256" key="4">
    <source>
        <dbReference type="ARBA" id="ARBA00023136"/>
    </source>
</evidence>
<feature type="transmembrane region" description="Helical" evidence="7">
    <location>
        <begin position="245"/>
        <end position="271"/>
    </location>
</feature>
<feature type="transmembrane region" description="Helical" evidence="7">
    <location>
        <begin position="215"/>
        <end position="233"/>
    </location>
</feature>
<evidence type="ECO:0000313" key="9">
    <source>
        <dbReference type="EMBL" id="TDZ33736.1"/>
    </source>
</evidence>
<dbReference type="Pfam" id="PF20684">
    <property type="entry name" value="Fung_rhodopsin"/>
    <property type="match status" value="1"/>
</dbReference>
<protein>
    <recommendedName>
        <fullName evidence="8">Rhodopsin domain-containing protein</fullName>
    </recommendedName>
</protein>
<evidence type="ECO:0000256" key="5">
    <source>
        <dbReference type="ARBA" id="ARBA00038359"/>
    </source>
</evidence>